<gene>
    <name evidence="9" type="ORF">EAS56_35635</name>
    <name evidence="8" type="ORF">XH91_02085</name>
</gene>
<feature type="domain" description="DUF3817" evidence="7">
    <location>
        <begin position="12"/>
        <end position="100"/>
    </location>
</feature>
<dbReference type="AlphaFoldDB" id="A0AAE5X7E5"/>
<dbReference type="PANTHER" id="PTHR40077:SF1">
    <property type="entry name" value="MEMBRANE PROTEIN"/>
    <property type="match status" value="1"/>
</dbReference>
<keyword evidence="2" id="KW-1003">Cell membrane</keyword>
<name>A0AAE5X7E5_9BRAD</name>
<dbReference type="KEGG" id="bgz:XH91_02085"/>
<dbReference type="EMBL" id="CP030053">
    <property type="protein sequence ID" value="QAU49934.1"/>
    <property type="molecule type" value="Genomic_DNA"/>
</dbReference>
<sequence length="112" mass="12388">MDNEFKLDISLLSRLKLASIIEASTLALLVCIAVPLRHLWGWPTGVRAMGPVHGLAFLFYGWTLLQAAGAGLWQRRQTALLAASAFVPFAGFFASRHIQRRIEALPRESSAR</sequence>
<evidence type="ECO:0000313" key="9">
    <source>
        <dbReference type="EMBL" id="RXH05396.1"/>
    </source>
</evidence>
<dbReference type="GO" id="GO:0005886">
    <property type="term" value="C:plasma membrane"/>
    <property type="evidence" value="ECO:0007669"/>
    <property type="project" value="UniProtKB-SubCell"/>
</dbReference>
<keyword evidence="4 6" id="KW-1133">Transmembrane helix</keyword>
<evidence type="ECO:0000313" key="10">
    <source>
        <dbReference type="Proteomes" id="UP000288972"/>
    </source>
</evidence>
<reference evidence="8 10" key="1">
    <citation type="submission" date="2018-06" db="EMBL/GenBank/DDBJ databases">
        <title>Comparative genomics of rhizobia nodulating Arachis hypogaea in China.</title>
        <authorList>
            <person name="Li Y."/>
        </authorList>
    </citation>
    <scope>NUCLEOTIDE SEQUENCE [LARGE SCALE GENOMIC DNA]</scope>
    <source>
        <strain evidence="8 10">CCBAU 51670</strain>
    </source>
</reference>
<evidence type="ECO:0000256" key="3">
    <source>
        <dbReference type="ARBA" id="ARBA00022692"/>
    </source>
</evidence>
<evidence type="ECO:0000256" key="6">
    <source>
        <dbReference type="SAM" id="Phobius"/>
    </source>
</evidence>
<keyword evidence="3 6" id="KW-0812">Transmembrane</keyword>
<evidence type="ECO:0000256" key="2">
    <source>
        <dbReference type="ARBA" id="ARBA00022475"/>
    </source>
</evidence>
<evidence type="ECO:0000256" key="4">
    <source>
        <dbReference type="ARBA" id="ARBA00022989"/>
    </source>
</evidence>
<dbReference type="PANTHER" id="PTHR40077">
    <property type="entry name" value="MEMBRANE PROTEIN-RELATED"/>
    <property type="match status" value="1"/>
</dbReference>
<dbReference type="Pfam" id="PF12823">
    <property type="entry name" value="DUF3817"/>
    <property type="match status" value="1"/>
</dbReference>
<evidence type="ECO:0000313" key="8">
    <source>
        <dbReference type="EMBL" id="QAU49934.1"/>
    </source>
</evidence>
<evidence type="ECO:0000256" key="1">
    <source>
        <dbReference type="ARBA" id="ARBA00004651"/>
    </source>
</evidence>
<keyword evidence="11" id="KW-1185">Reference proteome</keyword>
<accession>A0AAE5X7E5</accession>
<evidence type="ECO:0000259" key="7">
    <source>
        <dbReference type="Pfam" id="PF12823"/>
    </source>
</evidence>
<feature type="transmembrane region" description="Helical" evidence="6">
    <location>
        <begin position="52"/>
        <end position="73"/>
    </location>
</feature>
<comment type="subcellular location">
    <subcellularLocation>
        <location evidence="1">Cell membrane</location>
        <topology evidence="1">Multi-pass membrane protein</topology>
    </subcellularLocation>
</comment>
<organism evidence="8 10">
    <name type="scientific">Bradyrhizobium guangzhouense</name>
    <dbReference type="NCBI Taxonomy" id="1325095"/>
    <lineage>
        <taxon>Bacteria</taxon>
        <taxon>Pseudomonadati</taxon>
        <taxon>Pseudomonadota</taxon>
        <taxon>Alphaproteobacteria</taxon>
        <taxon>Hyphomicrobiales</taxon>
        <taxon>Nitrobacteraceae</taxon>
        <taxon>Bradyrhizobium</taxon>
    </lineage>
</organism>
<dbReference type="Proteomes" id="UP000288972">
    <property type="component" value="Chromosome"/>
</dbReference>
<protein>
    <submittedName>
        <fullName evidence="9">DUF3817 domain-containing protein</fullName>
    </submittedName>
</protein>
<evidence type="ECO:0000256" key="5">
    <source>
        <dbReference type="ARBA" id="ARBA00023136"/>
    </source>
</evidence>
<dbReference type="Proteomes" id="UP000290401">
    <property type="component" value="Unassembled WGS sequence"/>
</dbReference>
<evidence type="ECO:0000313" key="11">
    <source>
        <dbReference type="Proteomes" id="UP000290401"/>
    </source>
</evidence>
<feature type="transmembrane region" description="Helical" evidence="6">
    <location>
        <begin position="20"/>
        <end position="40"/>
    </location>
</feature>
<reference evidence="9 11" key="2">
    <citation type="submission" date="2018-10" db="EMBL/GenBank/DDBJ databases">
        <title>Bradyrhizobium sp. nov., effective nodules isolated from peanut in China.</title>
        <authorList>
            <person name="Li Y."/>
        </authorList>
    </citation>
    <scope>NUCLEOTIDE SEQUENCE [LARGE SCALE GENOMIC DNA]</scope>
    <source>
        <strain evidence="9 11">CCBAU 53426</strain>
    </source>
</reference>
<dbReference type="NCBIfam" id="TIGR03954">
    <property type="entry name" value="integ_memb_HG"/>
    <property type="match status" value="1"/>
</dbReference>
<proteinExistence type="predicted"/>
<dbReference type="InterPro" id="IPR023845">
    <property type="entry name" value="DUF3817_TM"/>
</dbReference>
<keyword evidence="5 6" id="KW-0472">Membrane</keyword>
<dbReference type="EMBL" id="RDQZ01000049">
    <property type="protein sequence ID" value="RXH05396.1"/>
    <property type="molecule type" value="Genomic_DNA"/>
</dbReference>